<reference evidence="5" key="1">
    <citation type="submission" date="2021-11" db="EMBL/GenBank/DDBJ databases">
        <title>Streptomyces corallinus and Kineosporia corallina sp. nov., two new coral-derived marine actinobacteria.</title>
        <authorList>
            <person name="Buangrab K."/>
            <person name="Sutthacheep M."/>
            <person name="Yeemin T."/>
            <person name="Harunari E."/>
            <person name="Igarashi Y."/>
            <person name="Sripreechasak P."/>
            <person name="Kanchanasin P."/>
            <person name="Tanasupawat S."/>
            <person name="Phongsopitanun W."/>
        </authorList>
    </citation>
    <scope>NUCLEOTIDE SEQUENCE</scope>
    <source>
        <strain evidence="5">JCM 31032</strain>
    </source>
</reference>
<organism evidence="5 6">
    <name type="scientific">Kineosporia babensis</name>
    <dbReference type="NCBI Taxonomy" id="499548"/>
    <lineage>
        <taxon>Bacteria</taxon>
        <taxon>Bacillati</taxon>
        <taxon>Actinomycetota</taxon>
        <taxon>Actinomycetes</taxon>
        <taxon>Kineosporiales</taxon>
        <taxon>Kineosporiaceae</taxon>
        <taxon>Kineosporia</taxon>
    </lineage>
</organism>
<dbReference type="AlphaFoldDB" id="A0A9X1NCR3"/>
<dbReference type="NCBIfam" id="TIGR01353">
    <property type="entry name" value="dGTP_triPase"/>
    <property type="match status" value="1"/>
</dbReference>
<dbReference type="CDD" id="cd00077">
    <property type="entry name" value="HDc"/>
    <property type="match status" value="1"/>
</dbReference>
<evidence type="ECO:0000313" key="6">
    <source>
        <dbReference type="Proteomes" id="UP001138997"/>
    </source>
</evidence>
<keyword evidence="6" id="KW-1185">Reference proteome</keyword>
<dbReference type="Proteomes" id="UP001138997">
    <property type="component" value="Unassembled WGS sequence"/>
</dbReference>
<dbReference type="InterPro" id="IPR050135">
    <property type="entry name" value="dGTPase-like"/>
</dbReference>
<dbReference type="Gene3D" id="1.10.3210.10">
    <property type="entry name" value="Hypothetical protein af1432"/>
    <property type="match status" value="1"/>
</dbReference>
<name>A0A9X1NCR3_9ACTN</name>
<dbReference type="EMBL" id="JAJOMB010000005">
    <property type="protein sequence ID" value="MCD5311705.1"/>
    <property type="molecule type" value="Genomic_DNA"/>
</dbReference>
<dbReference type="NCBIfam" id="NF002829">
    <property type="entry name" value="PRK03007.1"/>
    <property type="match status" value="1"/>
</dbReference>
<dbReference type="InterPro" id="IPR026875">
    <property type="entry name" value="PHydrolase_assoc_dom"/>
</dbReference>
<gene>
    <name evidence="5" type="ORF">LR394_12415</name>
</gene>
<dbReference type="RefSeq" id="WP_231441170.1">
    <property type="nucleotide sequence ID" value="NZ_JAJOMB010000005.1"/>
</dbReference>
<feature type="region of interest" description="Disordered" evidence="3">
    <location>
        <begin position="1"/>
        <end position="37"/>
    </location>
</feature>
<evidence type="ECO:0000313" key="5">
    <source>
        <dbReference type="EMBL" id="MCD5311705.1"/>
    </source>
</evidence>
<feature type="domain" description="HD" evidence="4">
    <location>
        <begin position="67"/>
        <end position="212"/>
    </location>
</feature>
<dbReference type="InterPro" id="IPR023023">
    <property type="entry name" value="dNTPase_2"/>
</dbReference>
<evidence type="ECO:0000259" key="4">
    <source>
        <dbReference type="PROSITE" id="PS51831"/>
    </source>
</evidence>
<keyword evidence="1 2" id="KW-0378">Hydrolase</keyword>
<dbReference type="SUPFAM" id="SSF109604">
    <property type="entry name" value="HD-domain/PDEase-like"/>
    <property type="match status" value="1"/>
</dbReference>
<dbReference type="GO" id="GO:0008832">
    <property type="term" value="F:dGTPase activity"/>
    <property type="evidence" value="ECO:0007669"/>
    <property type="project" value="TreeGrafter"/>
</dbReference>
<dbReference type="Pfam" id="PF13286">
    <property type="entry name" value="HD_assoc"/>
    <property type="match status" value="1"/>
</dbReference>
<dbReference type="PANTHER" id="PTHR11373">
    <property type="entry name" value="DEOXYNUCLEOSIDE TRIPHOSPHATE TRIPHOSPHOHYDROLASE"/>
    <property type="match status" value="1"/>
</dbReference>
<dbReference type="SMART" id="SM00471">
    <property type="entry name" value="HDc"/>
    <property type="match status" value="1"/>
</dbReference>
<dbReference type="PROSITE" id="PS51831">
    <property type="entry name" value="HD"/>
    <property type="match status" value="1"/>
</dbReference>
<dbReference type="InterPro" id="IPR006261">
    <property type="entry name" value="dGTPase"/>
</dbReference>
<evidence type="ECO:0000256" key="2">
    <source>
        <dbReference type="HAMAP-Rule" id="MF_01212"/>
    </source>
</evidence>
<dbReference type="PANTHER" id="PTHR11373:SF32">
    <property type="entry name" value="DEOXYGUANOSINETRIPHOSPHATE TRIPHOSPHOHYDROLASE"/>
    <property type="match status" value="1"/>
</dbReference>
<dbReference type="GO" id="GO:0006203">
    <property type="term" value="P:dGTP catabolic process"/>
    <property type="evidence" value="ECO:0007669"/>
    <property type="project" value="TreeGrafter"/>
</dbReference>
<sequence>MSRFYRGPESGYRPEDQQRWFAEPPKDPRRGQFSRDRARVVHSSALRRLSAKTQVVGPGSDEFVRNRLTHSLEVAQVGRELGAALGCDPDIVDAACLAHDLGHPPFGHNGETALDEICSAIGGFEGNAQTLRLLTRLEPKVAGPDRGHGLNLTRATLDAATKYPWPKGPDSRKFGVYADDLPVFTWLRAGAPERRRCIEAQVMDLADDVAYSVHDVEDAIVSGRFDPRLLEDEDEVARIVAQARAWYLPQTPEDEIAEGLARLRKGQFWVTSFTGDYASLAALKNMTSQLIGDFLRTVEAATWSAYGAAAEVPLTRYRADLVVPEETAVEIGVLKGLAAVYVMTLEERQPLYALQRELLMELVQVLEDRAPKVLDLPFATAWRDAADDAGRLRAVIDQVASLTDARAVAWHHELVGRPDAG</sequence>
<protein>
    <recommendedName>
        <fullName evidence="2">Deoxyguanosinetriphosphate triphosphohydrolase-like protein</fullName>
    </recommendedName>
</protein>
<dbReference type="InterPro" id="IPR006674">
    <property type="entry name" value="HD_domain"/>
</dbReference>
<dbReference type="Pfam" id="PF01966">
    <property type="entry name" value="HD"/>
    <property type="match status" value="1"/>
</dbReference>
<proteinExistence type="inferred from homology"/>
<accession>A0A9X1NCR3</accession>
<dbReference type="HAMAP" id="MF_01212">
    <property type="entry name" value="dGTPase_type2"/>
    <property type="match status" value="1"/>
</dbReference>
<evidence type="ECO:0000256" key="3">
    <source>
        <dbReference type="SAM" id="MobiDB-lite"/>
    </source>
</evidence>
<comment type="similarity">
    <text evidence="2">Belongs to the dGTPase family. Type 2 subfamily.</text>
</comment>
<dbReference type="InterPro" id="IPR003607">
    <property type="entry name" value="HD/PDEase_dom"/>
</dbReference>
<evidence type="ECO:0000256" key="1">
    <source>
        <dbReference type="ARBA" id="ARBA00022801"/>
    </source>
</evidence>
<comment type="caution">
    <text evidence="5">The sequence shown here is derived from an EMBL/GenBank/DDBJ whole genome shotgun (WGS) entry which is preliminary data.</text>
</comment>
<feature type="compositionally biased region" description="Basic and acidic residues" evidence="3">
    <location>
        <begin position="12"/>
        <end position="37"/>
    </location>
</feature>